<dbReference type="EMBL" id="LSMT01000993">
    <property type="protein sequence ID" value="PFX13373.1"/>
    <property type="molecule type" value="Genomic_DNA"/>
</dbReference>
<dbReference type="Proteomes" id="UP000225706">
    <property type="component" value="Unassembled WGS sequence"/>
</dbReference>
<dbReference type="OrthoDB" id="5961134at2759"/>
<gene>
    <name evidence="1" type="ORF">AWC38_SpisGene22542</name>
</gene>
<evidence type="ECO:0000313" key="2">
    <source>
        <dbReference type="Proteomes" id="UP000225706"/>
    </source>
</evidence>
<protein>
    <recommendedName>
        <fullName evidence="3">Zinc-ribbon domain-containing protein</fullName>
    </recommendedName>
</protein>
<evidence type="ECO:0008006" key="3">
    <source>
        <dbReference type="Google" id="ProtNLM"/>
    </source>
</evidence>
<dbReference type="AlphaFoldDB" id="A0A2B4R992"/>
<evidence type="ECO:0000313" key="1">
    <source>
        <dbReference type="EMBL" id="PFX13373.1"/>
    </source>
</evidence>
<sequence>MFCSTCGQCLRNEDKFCSHCGKDASSSLSVTAAPSRVPCTSSNAGSKAIKSFAAYRKSKGHQWKQRVIKTAGKVKEEEVAVGIGLMEFNTKESRLRPVRRKRVMLRISNKAPYNDVCAQAAAKFRTYHINFYQEGEEYHLLYESGMEAQFLPGTTELRT</sequence>
<proteinExistence type="predicted"/>
<keyword evidence="2" id="KW-1185">Reference proteome</keyword>
<accession>A0A2B4R992</accession>
<reference evidence="2" key="1">
    <citation type="journal article" date="2017" name="bioRxiv">
        <title>Comparative analysis of the genomes of Stylophora pistillata and Acropora digitifera provides evidence for extensive differences between species of corals.</title>
        <authorList>
            <person name="Voolstra C.R."/>
            <person name="Li Y."/>
            <person name="Liew Y.J."/>
            <person name="Baumgarten S."/>
            <person name="Zoccola D."/>
            <person name="Flot J.-F."/>
            <person name="Tambutte S."/>
            <person name="Allemand D."/>
            <person name="Aranda M."/>
        </authorList>
    </citation>
    <scope>NUCLEOTIDE SEQUENCE [LARGE SCALE GENOMIC DNA]</scope>
</reference>
<organism evidence="1 2">
    <name type="scientific">Stylophora pistillata</name>
    <name type="common">Smooth cauliflower coral</name>
    <dbReference type="NCBI Taxonomy" id="50429"/>
    <lineage>
        <taxon>Eukaryota</taxon>
        <taxon>Metazoa</taxon>
        <taxon>Cnidaria</taxon>
        <taxon>Anthozoa</taxon>
        <taxon>Hexacorallia</taxon>
        <taxon>Scleractinia</taxon>
        <taxon>Astrocoeniina</taxon>
        <taxon>Pocilloporidae</taxon>
        <taxon>Stylophora</taxon>
    </lineage>
</organism>
<comment type="caution">
    <text evidence="1">The sequence shown here is derived from an EMBL/GenBank/DDBJ whole genome shotgun (WGS) entry which is preliminary data.</text>
</comment>
<name>A0A2B4R992_STYPI</name>